<dbReference type="AlphaFoldDB" id="A0A2N9FGK9"/>
<accession>A0A2N9FGK9</accession>
<name>A0A2N9FGK9_FAGSY</name>
<dbReference type="PANTHER" id="PTHR37710:SF1">
    <property type="entry name" value="TRANSMEMBRANE PROTEIN"/>
    <property type="match status" value="1"/>
</dbReference>
<organism evidence="2">
    <name type="scientific">Fagus sylvatica</name>
    <name type="common">Beechnut</name>
    <dbReference type="NCBI Taxonomy" id="28930"/>
    <lineage>
        <taxon>Eukaryota</taxon>
        <taxon>Viridiplantae</taxon>
        <taxon>Streptophyta</taxon>
        <taxon>Embryophyta</taxon>
        <taxon>Tracheophyta</taxon>
        <taxon>Spermatophyta</taxon>
        <taxon>Magnoliopsida</taxon>
        <taxon>eudicotyledons</taxon>
        <taxon>Gunneridae</taxon>
        <taxon>Pentapetalae</taxon>
        <taxon>rosids</taxon>
        <taxon>fabids</taxon>
        <taxon>Fagales</taxon>
        <taxon>Fagaceae</taxon>
        <taxon>Fagus</taxon>
    </lineage>
</organism>
<feature type="compositionally biased region" description="Basic and acidic residues" evidence="1">
    <location>
        <begin position="201"/>
        <end position="258"/>
    </location>
</feature>
<evidence type="ECO:0000313" key="2">
    <source>
        <dbReference type="EMBL" id="SPC89976.1"/>
    </source>
</evidence>
<evidence type="ECO:0000256" key="1">
    <source>
        <dbReference type="SAM" id="MobiDB-lite"/>
    </source>
</evidence>
<reference evidence="2" key="1">
    <citation type="submission" date="2018-02" db="EMBL/GenBank/DDBJ databases">
        <authorList>
            <person name="Cohen D.B."/>
            <person name="Kent A.D."/>
        </authorList>
    </citation>
    <scope>NUCLEOTIDE SEQUENCE</scope>
</reference>
<proteinExistence type="predicted"/>
<dbReference type="EMBL" id="OIVN01001113">
    <property type="protein sequence ID" value="SPC89976.1"/>
    <property type="molecule type" value="Genomic_DNA"/>
</dbReference>
<sequence>MSSRHRPLHTCAVSFLAIVHSAYTKAQEFNGPIGSTTRRVDKLATFASPLVYAMQYQWLIILSFTDDQILAVENMIEKIFPPSNYVFNKIDYLVQITETLPEKFDDALDKIPKIAHQFRFDCVLVQAISLLNFVISKLTHWGSENTHEKEIIVDINCDWHNNEQDFVDEAQKPEESQANVDSDNKGSFPLVSETPQAETETVGKTDDSGVTKGTYKEVLEKGTKENMENKAEEENIEKIEKNEKTNVDKEEAEKGVEKIEDESDQIIQNDNPILELFESGWLG</sequence>
<feature type="region of interest" description="Disordered" evidence="1">
    <location>
        <begin position="172"/>
        <end position="260"/>
    </location>
</feature>
<dbReference type="PANTHER" id="PTHR37710">
    <property type="entry name" value="TRANSMEMBRANE PROTEIN"/>
    <property type="match status" value="1"/>
</dbReference>
<gene>
    <name evidence="2" type="ORF">FSB_LOCUS17858</name>
</gene>
<protein>
    <submittedName>
        <fullName evidence="2">Uncharacterized protein</fullName>
    </submittedName>
</protein>